<evidence type="ECO:0000256" key="3">
    <source>
        <dbReference type="ARBA" id="ARBA00022630"/>
    </source>
</evidence>
<keyword evidence="3" id="KW-0285">Flavoprotein</keyword>
<proteinExistence type="predicted"/>
<gene>
    <name evidence="12" type="ORF">AVDCRST_MAG36-1855</name>
</gene>
<dbReference type="Pfam" id="PF01619">
    <property type="entry name" value="Pro_dh"/>
    <property type="match status" value="1"/>
</dbReference>
<evidence type="ECO:0000259" key="11">
    <source>
        <dbReference type="Pfam" id="PF01619"/>
    </source>
</evidence>
<feature type="binding site" evidence="10">
    <location>
        <begin position="190"/>
        <end position="192"/>
    </location>
    <ligand>
        <name>FAD</name>
        <dbReference type="ChEBI" id="CHEBI:57692"/>
    </ligand>
</feature>
<evidence type="ECO:0000256" key="4">
    <source>
        <dbReference type="ARBA" id="ARBA00022741"/>
    </source>
</evidence>
<evidence type="ECO:0000256" key="6">
    <source>
        <dbReference type="ARBA" id="ARBA00023002"/>
    </source>
</evidence>
<dbReference type="GO" id="GO:0004657">
    <property type="term" value="F:proline dehydrogenase activity"/>
    <property type="evidence" value="ECO:0007669"/>
    <property type="project" value="UniProtKB-EC"/>
</dbReference>
<organism evidence="12">
    <name type="scientific">uncultured Nocardioidaceae bacterium</name>
    <dbReference type="NCBI Taxonomy" id="253824"/>
    <lineage>
        <taxon>Bacteria</taxon>
        <taxon>Bacillati</taxon>
        <taxon>Actinomycetota</taxon>
        <taxon>Actinomycetes</taxon>
        <taxon>Propionibacteriales</taxon>
        <taxon>Nocardioidaceae</taxon>
        <taxon>environmental samples</taxon>
    </lineage>
</organism>
<dbReference type="InterPro" id="IPR002872">
    <property type="entry name" value="Proline_DH_dom"/>
</dbReference>
<keyword evidence="4 10" id="KW-0547">Nucleotide-binding</keyword>
<dbReference type="PIRSF" id="PIRSF000196">
    <property type="entry name" value="Pro_dehydrog"/>
    <property type="match status" value="1"/>
</dbReference>
<reference evidence="12" key="1">
    <citation type="submission" date="2020-02" db="EMBL/GenBank/DDBJ databases">
        <authorList>
            <person name="Meier V. D."/>
        </authorList>
    </citation>
    <scope>NUCLEOTIDE SEQUENCE</scope>
    <source>
        <strain evidence="12">AVDCRST_MAG36</strain>
    </source>
</reference>
<dbReference type="EC" id="1.5.5.2" evidence="2"/>
<dbReference type="PANTHER" id="PTHR13914">
    <property type="entry name" value="PROLINE OXIDASE"/>
    <property type="match status" value="1"/>
</dbReference>
<feature type="domain" description="Proline dehydrogenase" evidence="11">
    <location>
        <begin position="45"/>
        <end position="302"/>
    </location>
</feature>
<dbReference type="AlphaFoldDB" id="A0A6J4M455"/>
<feature type="binding site" evidence="9">
    <location>
        <position position="100"/>
    </location>
    <ligand>
        <name>substrate</name>
    </ligand>
</feature>
<accession>A0A6J4M455</accession>
<comment type="cofactor">
    <cofactor evidence="10">
        <name>FAD</name>
        <dbReference type="ChEBI" id="CHEBI:57692"/>
    </cofactor>
    <text evidence="10">Binds 1 FAD per subunit.</text>
</comment>
<feature type="binding site" evidence="10">
    <location>
        <begin position="229"/>
        <end position="230"/>
    </location>
    <ligand>
        <name>FAD</name>
        <dbReference type="ChEBI" id="CHEBI:57692"/>
    </ligand>
</feature>
<evidence type="ECO:0000256" key="10">
    <source>
        <dbReference type="PIRSR" id="PIRSR000196-2"/>
    </source>
</evidence>
<feature type="binding site" evidence="9">
    <location>
        <position position="292"/>
    </location>
    <ligand>
        <name>substrate</name>
    </ligand>
</feature>
<evidence type="ECO:0000256" key="5">
    <source>
        <dbReference type="ARBA" id="ARBA00022827"/>
    </source>
</evidence>
<feature type="binding site" evidence="9">
    <location>
        <position position="291"/>
    </location>
    <ligand>
        <name>substrate</name>
    </ligand>
</feature>
<keyword evidence="7" id="KW-0642">Proline metabolism</keyword>
<dbReference type="Gene3D" id="3.20.20.220">
    <property type="match status" value="1"/>
</dbReference>
<comment type="pathway">
    <text evidence="1">Amino-acid degradation; L-proline degradation into L-glutamate; L-glutamate from L-proline: step 1/2.</text>
</comment>
<keyword evidence="6 12" id="KW-0560">Oxidoreductase</keyword>
<dbReference type="GO" id="GO:0000166">
    <property type="term" value="F:nucleotide binding"/>
    <property type="evidence" value="ECO:0007669"/>
    <property type="project" value="UniProtKB-KW"/>
</dbReference>
<evidence type="ECO:0000256" key="9">
    <source>
        <dbReference type="PIRSR" id="PIRSR000196-1"/>
    </source>
</evidence>
<dbReference type="InterPro" id="IPR008219">
    <property type="entry name" value="PRODH_bac_arc"/>
</dbReference>
<dbReference type="InterPro" id="IPR029041">
    <property type="entry name" value="FAD-linked_oxidoreductase-like"/>
</dbReference>
<dbReference type="GO" id="GO:0010133">
    <property type="term" value="P:L-proline catabolic process to L-glutamate"/>
    <property type="evidence" value="ECO:0007669"/>
    <property type="project" value="UniProtKB-UniPathway"/>
</dbReference>
<dbReference type="UniPathway" id="UPA00261">
    <property type="reaction ID" value="UER00373"/>
</dbReference>
<evidence type="ECO:0000256" key="8">
    <source>
        <dbReference type="ARBA" id="ARBA00048779"/>
    </source>
</evidence>
<evidence type="ECO:0000313" key="12">
    <source>
        <dbReference type="EMBL" id="CAA9349323.1"/>
    </source>
</evidence>
<evidence type="ECO:0000256" key="2">
    <source>
        <dbReference type="ARBA" id="ARBA00012695"/>
    </source>
</evidence>
<dbReference type="PANTHER" id="PTHR13914:SF0">
    <property type="entry name" value="PROLINE DEHYDROGENASE 1, MITOCHONDRIAL"/>
    <property type="match status" value="1"/>
</dbReference>
<sequence length="311" mass="34114">MSVLREPLLVLSRSDRVKKLVTTLPVSKGVVARYVPGEASDSAVEVVARLVADGLQVSLDFLGEDTTDRAQADATVAAYLELLDALAARGLADRAEVSVKLSAVGQALPGVGEDVALANARRVCEAAAVAGTTVTLDMEDHTTTDSTLRVLRALREDHPSTGGVLQAYLHRTEEDCRQLAAEGSRVRLCKGAYNEPESVAFQSRVEVDRSYVRCLRVLMEGEGYPMVATHDPRLVEAAHALAAQAGREKGSFEFQMLFGIRPEEQKRLVREGHTVRVYVPYGQEWYGYLMRRLAERPANLTFFLRSLVSKK</sequence>
<name>A0A6J4M455_9ACTN</name>
<comment type="catalytic activity">
    <reaction evidence="8">
        <text>L-proline + a quinone = (S)-1-pyrroline-5-carboxylate + a quinol + H(+)</text>
        <dbReference type="Rhea" id="RHEA:23784"/>
        <dbReference type="ChEBI" id="CHEBI:15378"/>
        <dbReference type="ChEBI" id="CHEBI:17388"/>
        <dbReference type="ChEBI" id="CHEBI:24646"/>
        <dbReference type="ChEBI" id="CHEBI:60039"/>
        <dbReference type="ChEBI" id="CHEBI:132124"/>
        <dbReference type="EC" id="1.5.5.2"/>
    </reaction>
</comment>
<evidence type="ECO:0000256" key="1">
    <source>
        <dbReference type="ARBA" id="ARBA00004739"/>
    </source>
</evidence>
<feature type="binding site" evidence="10">
    <location>
        <position position="138"/>
    </location>
    <ligand>
        <name>FAD</name>
        <dbReference type="ChEBI" id="CHEBI:57692"/>
    </ligand>
</feature>
<protein>
    <recommendedName>
        <fullName evidence="2">proline dehydrogenase</fullName>
        <ecNumber evidence="2">1.5.5.2</ecNumber>
    </recommendedName>
</protein>
<dbReference type="EMBL" id="CADCUH010000126">
    <property type="protein sequence ID" value="CAA9349323.1"/>
    <property type="molecule type" value="Genomic_DNA"/>
</dbReference>
<keyword evidence="5 10" id="KW-0274">FAD</keyword>
<dbReference type="InterPro" id="IPR015659">
    <property type="entry name" value="Proline_oxidase"/>
</dbReference>
<evidence type="ECO:0000256" key="7">
    <source>
        <dbReference type="ARBA" id="ARBA00023062"/>
    </source>
</evidence>
<feature type="binding site" evidence="10">
    <location>
        <position position="166"/>
    </location>
    <ligand>
        <name>FAD</name>
        <dbReference type="ChEBI" id="CHEBI:57692"/>
    </ligand>
</feature>
<dbReference type="SUPFAM" id="SSF51730">
    <property type="entry name" value="FAD-linked oxidoreductase"/>
    <property type="match status" value="1"/>
</dbReference>